<evidence type="ECO:0000313" key="6">
    <source>
        <dbReference type="EMBL" id="KAI3431516.1"/>
    </source>
</evidence>
<dbReference type="GO" id="GO:0002181">
    <property type="term" value="P:cytoplasmic translation"/>
    <property type="evidence" value="ECO:0007669"/>
    <property type="project" value="TreeGrafter"/>
</dbReference>
<accession>A0A9D4TQA7</accession>
<reference evidence="6" key="1">
    <citation type="journal article" date="2019" name="Plant J.">
        <title>Chlorella vulgaris genome assembly and annotation reveals the molecular basis for metabolic acclimation to high light conditions.</title>
        <authorList>
            <person name="Cecchin M."/>
            <person name="Marcolungo L."/>
            <person name="Rossato M."/>
            <person name="Girolomoni L."/>
            <person name="Cosentino E."/>
            <person name="Cuine S."/>
            <person name="Li-Beisson Y."/>
            <person name="Delledonne M."/>
            <person name="Ballottari M."/>
        </authorList>
    </citation>
    <scope>NUCLEOTIDE SEQUENCE</scope>
    <source>
        <strain evidence="6">211/11P</strain>
    </source>
</reference>
<dbReference type="EMBL" id="SIDB01000006">
    <property type="protein sequence ID" value="KAI3431516.1"/>
    <property type="molecule type" value="Genomic_DNA"/>
</dbReference>
<dbReference type="GO" id="GO:1990904">
    <property type="term" value="C:ribonucleoprotein complex"/>
    <property type="evidence" value="ECO:0007669"/>
    <property type="project" value="UniProtKB-KW"/>
</dbReference>
<evidence type="ECO:0000256" key="4">
    <source>
        <dbReference type="ARBA" id="ARBA00040613"/>
    </source>
</evidence>
<dbReference type="InterPro" id="IPR002671">
    <property type="entry name" value="Ribosomal_eL22"/>
</dbReference>
<dbReference type="AlphaFoldDB" id="A0A9D4TQA7"/>
<evidence type="ECO:0000256" key="2">
    <source>
        <dbReference type="ARBA" id="ARBA00022980"/>
    </source>
</evidence>
<dbReference type="Proteomes" id="UP001055712">
    <property type="component" value="Unassembled WGS sequence"/>
</dbReference>
<protein>
    <recommendedName>
        <fullName evidence="4">Large ribosomal subunit protein eL22</fullName>
    </recommendedName>
    <alternativeName>
        <fullName evidence="5">60S ribosomal protein L22</fullName>
    </alternativeName>
</protein>
<dbReference type="FunFam" id="3.30.1360.210:FF:000002">
    <property type="entry name" value="60S ribosomal protein L22-2"/>
    <property type="match status" value="1"/>
</dbReference>
<dbReference type="Pfam" id="PF01776">
    <property type="entry name" value="Ribosomal_L22e"/>
    <property type="match status" value="1"/>
</dbReference>
<keyword evidence="7" id="KW-1185">Reference proteome</keyword>
<evidence type="ECO:0000256" key="5">
    <source>
        <dbReference type="ARBA" id="ARBA00041214"/>
    </source>
</evidence>
<comment type="caution">
    <text evidence="6">The sequence shown here is derived from an EMBL/GenBank/DDBJ whole genome shotgun (WGS) entry which is preliminary data.</text>
</comment>
<dbReference type="GO" id="GO:0005840">
    <property type="term" value="C:ribosome"/>
    <property type="evidence" value="ECO:0007669"/>
    <property type="project" value="UniProtKB-KW"/>
</dbReference>
<organism evidence="6 7">
    <name type="scientific">Chlorella vulgaris</name>
    <name type="common">Green alga</name>
    <dbReference type="NCBI Taxonomy" id="3077"/>
    <lineage>
        <taxon>Eukaryota</taxon>
        <taxon>Viridiplantae</taxon>
        <taxon>Chlorophyta</taxon>
        <taxon>core chlorophytes</taxon>
        <taxon>Trebouxiophyceae</taxon>
        <taxon>Chlorellales</taxon>
        <taxon>Chlorellaceae</taxon>
        <taxon>Chlorella clade</taxon>
        <taxon>Chlorella</taxon>
    </lineage>
</organism>
<evidence type="ECO:0000256" key="1">
    <source>
        <dbReference type="ARBA" id="ARBA00007817"/>
    </source>
</evidence>
<dbReference type="PANTHER" id="PTHR10064">
    <property type="entry name" value="60S RIBOSOMAL PROTEIN L22"/>
    <property type="match status" value="1"/>
</dbReference>
<dbReference type="Gene3D" id="3.30.1360.210">
    <property type="match status" value="1"/>
</dbReference>
<dbReference type="OrthoDB" id="10259820at2759"/>
<name>A0A9D4TQA7_CHLVU</name>
<evidence type="ECO:0000313" key="7">
    <source>
        <dbReference type="Proteomes" id="UP001055712"/>
    </source>
</evidence>
<sequence>MVQIGKKVATGPKKSKKALTFTIDCSKPVEDKIMEIASFEKFLVDKIKVNNKTGVLGDNVKVARDKTKIVVTSEIAMSKRYLKYLTKKYLKKHNVRDWLRVIASNKDRSVYELRYFNIADQAEDDDEDEE</sequence>
<gene>
    <name evidence="6" type="ORF">D9Q98_004566</name>
</gene>
<keyword evidence="3" id="KW-0687">Ribonucleoprotein</keyword>
<keyword evidence="2" id="KW-0689">Ribosomal protein</keyword>
<dbReference type="GO" id="GO:0003723">
    <property type="term" value="F:RNA binding"/>
    <property type="evidence" value="ECO:0007669"/>
    <property type="project" value="TreeGrafter"/>
</dbReference>
<proteinExistence type="inferred from homology"/>
<comment type="similarity">
    <text evidence="1">Belongs to the eukaryotic ribosomal protein eL22 family.</text>
</comment>
<dbReference type="GO" id="GO:0003735">
    <property type="term" value="F:structural constituent of ribosome"/>
    <property type="evidence" value="ECO:0007669"/>
    <property type="project" value="InterPro"/>
</dbReference>
<dbReference type="InterPro" id="IPR038526">
    <property type="entry name" value="Ribosomal_eL22_sf"/>
</dbReference>
<reference evidence="6" key="2">
    <citation type="submission" date="2020-11" db="EMBL/GenBank/DDBJ databases">
        <authorList>
            <person name="Cecchin M."/>
            <person name="Marcolungo L."/>
            <person name="Rossato M."/>
            <person name="Girolomoni L."/>
            <person name="Cosentino E."/>
            <person name="Cuine S."/>
            <person name="Li-Beisson Y."/>
            <person name="Delledonne M."/>
            <person name="Ballottari M."/>
        </authorList>
    </citation>
    <scope>NUCLEOTIDE SEQUENCE</scope>
    <source>
        <strain evidence="6">211/11P</strain>
        <tissue evidence="6">Whole cell</tissue>
    </source>
</reference>
<dbReference type="PANTHER" id="PTHR10064:SF0">
    <property type="entry name" value="FI24544P1-RELATED"/>
    <property type="match status" value="1"/>
</dbReference>
<evidence type="ECO:0000256" key="3">
    <source>
        <dbReference type="ARBA" id="ARBA00023274"/>
    </source>
</evidence>